<dbReference type="RefSeq" id="WP_248942991.1">
    <property type="nucleotide sequence ID" value="NZ_JAKIKS010000173.1"/>
</dbReference>
<dbReference type="EMBL" id="JAKIKS010000173">
    <property type="protein sequence ID" value="MCL1127551.1"/>
    <property type="molecule type" value="Genomic_DNA"/>
</dbReference>
<proteinExistence type="predicted"/>
<evidence type="ECO:0000313" key="1">
    <source>
        <dbReference type="EMBL" id="MCL1127551.1"/>
    </source>
</evidence>
<evidence type="ECO:0000313" key="2">
    <source>
        <dbReference type="Proteomes" id="UP001203423"/>
    </source>
</evidence>
<keyword evidence="2" id="KW-1185">Reference proteome</keyword>
<gene>
    <name evidence="1" type="ORF">L2764_24530</name>
</gene>
<sequence length="118" mass="13124">MNTALLKELSEDHLSKDSLSVSAPHSITLEPKRSAVLYGRAGASYQLILINEDEDLDANVYVSNQSDGYIVSNLNLEPTVLKKKLFQMNPQGYVTVWNYTSSKFTPNPMVSFAIKALK</sequence>
<comment type="caution">
    <text evidence="1">The sequence shown here is derived from an EMBL/GenBank/DDBJ whole genome shotgun (WGS) entry which is preliminary data.</text>
</comment>
<dbReference type="Proteomes" id="UP001203423">
    <property type="component" value="Unassembled WGS sequence"/>
</dbReference>
<reference evidence="1 2" key="1">
    <citation type="submission" date="2022-01" db="EMBL/GenBank/DDBJ databases">
        <title>Whole genome-based taxonomy of the Shewanellaceae.</title>
        <authorList>
            <person name="Martin-Rodriguez A.J."/>
        </authorList>
    </citation>
    <scope>NUCLEOTIDE SEQUENCE [LARGE SCALE GENOMIC DNA]</scope>
    <source>
        <strain evidence="1 2">DSM 17177</strain>
    </source>
</reference>
<organism evidence="1 2">
    <name type="scientific">Shewanella surugensis</name>
    <dbReference type="NCBI Taxonomy" id="212020"/>
    <lineage>
        <taxon>Bacteria</taxon>
        <taxon>Pseudomonadati</taxon>
        <taxon>Pseudomonadota</taxon>
        <taxon>Gammaproteobacteria</taxon>
        <taxon>Alteromonadales</taxon>
        <taxon>Shewanellaceae</taxon>
        <taxon>Shewanella</taxon>
    </lineage>
</organism>
<name>A0ABT0LK83_9GAMM</name>
<accession>A0ABT0LK83</accession>
<protein>
    <submittedName>
        <fullName evidence="1">Uncharacterized protein</fullName>
    </submittedName>
</protein>